<dbReference type="SMART" id="SM00896">
    <property type="entry name" value="FDX-ACB"/>
    <property type="match status" value="1"/>
</dbReference>
<dbReference type="InterPro" id="IPR033714">
    <property type="entry name" value="tRNA_bind_bactPheRS"/>
</dbReference>
<keyword evidence="11 16" id="KW-0694">RNA-binding</keyword>
<dbReference type="SMART" id="SM00873">
    <property type="entry name" value="B3_4"/>
    <property type="match status" value="1"/>
</dbReference>
<evidence type="ECO:0000256" key="8">
    <source>
        <dbReference type="ARBA" id="ARBA00022741"/>
    </source>
</evidence>
<dbReference type="NCBIfam" id="TIGR00472">
    <property type="entry name" value="pheT_bact"/>
    <property type="match status" value="1"/>
</dbReference>
<evidence type="ECO:0000313" key="21">
    <source>
        <dbReference type="Proteomes" id="UP000324159"/>
    </source>
</evidence>
<dbReference type="PANTHER" id="PTHR10947">
    <property type="entry name" value="PHENYLALANYL-TRNA SYNTHETASE BETA CHAIN AND LEUCINE-RICH REPEAT-CONTAINING PROTEIN 47"/>
    <property type="match status" value="1"/>
</dbReference>
<dbReference type="Proteomes" id="UP000324159">
    <property type="component" value="Unassembled WGS sequence"/>
</dbReference>
<dbReference type="Pfam" id="PF03483">
    <property type="entry name" value="B3_4"/>
    <property type="match status" value="1"/>
</dbReference>
<feature type="domain" description="B5" evidence="19">
    <location>
        <begin position="401"/>
        <end position="478"/>
    </location>
</feature>
<comment type="similarity">
    <text evidence="2 15">Belongs to the phenylalanyl-tRNA synthetase beta subunit family. Type 1 subfamily.</text>
</comment>
<accession>A0A5D3WPK2</accession>
<dbReference type="InterPro" id="IPR036690">
    <property type="entry name" value="Fdx_antiC-bd_sf"/>
</dbReference>
<evidence type="ECO:0000256" key="2">
    <source>
        <dbReference type="ARBA" id="ARBA00008653"/>
    </source>
</evidence>
<dbReference type="GO" id="GO:0000287">
    <property type="term" value="F:magnesium ion binding"/>
    <property type="evidence" value="ECO:0007669"/>
    <property type="project" value="UniProtKB-UniRule"/>
</dbReference>
<feature type="domain" description="TRNA-binding" evidence="17">
    <location>
        <begin position="39"/>
        <end position="147"/>
    </location>
</feature>
<evidence type="ECO:0000256" key="14">
    <source>
        <dbReference type="ARBA" id="ARBA00049255"/>
    </source>
</evidence>
<keyword evidence="12 15" id="KW-0648">Protein biosynthesis</keyword>
<dbReference type="GO" id="GO:0009328">
    <property type="term" value="C:phenylalanine-tRNA ligase complex"/>
    <property type="evidence" value="ECO:0007669"/>
    <property type="project" value="TreeGrafter"/>
</dbReference>
<keyword evidence="10 15" id="KW-0460">Magnesium</keyword>
<comment type="subcellular location">
    <subcellularLocation>
        <location evidence="1 15">Cytoplasm</location>
    </subcellularLocation>
</comment>
<dbReference type="GO" id="GO:0005524">
    <property type="term" value="F:ATP binding"/>
    <property type="evidence" value="ECO:0007669"/>
    <property type="project" value="UniProtKB-UniRule"/>
</dbReference>
<gene>
    <name evidence="15" type="primary">pheT</name>
    <name evidence="20" type="ORF">EDC39_101436</name>
</gene>
<evidence type="ECO:0000259" key="19">
    <source>
        <dbReference type="PROSITE" id="PS51483"/>
    </source>
</evidence>
<keyword evidence="6 15" id="KW-0436">Ligase</keyword>
<dbReference type="InterPro" id="IPR002547">
    <property type="entry name" value="tRNA-bd_dom"/>
</dbReference>
<dbReference type="OrthoDB" id="9805455at2"/>
<evidence type="ECO:0000256" key="13">
    <source>
        <dbReference type="ARBA" id="ARBA00023146"/>
    </source>
</evidence>
<dbReference type="SMART" id="SM00874">
    <property type="entry name" value="B5"/>
    <property type="match status" value="1"/>
</dbReference>
<evidence type="ECO:0000256" key="12">
    <source>
        <dbReference type="ARBA" id="ARBA00022917"/>
    </source>
</evidence>
<feature type="domain" description="FDX-ACB" evidence="18">
    <location>
        <begin position="708"/>
        <end position="801"/>
    </location>
</feature>
<dbReference type="RefSeq" id="WP_148894469.1">
    <property type="nucleotide sequence ID" value="NZ_VNIB01000001.1"/>
</dbReference>
<comment type="subunit">
    <text evidence="3 15">Tetramer of two alpha and two beta subunits.</text>
</comment>
<keyword evidence="21" id="KW-1185">Reference proteome</keyword>
<dbReference type="SUPFAM" id="SSF50249">
    <property type="entry name" value="Nucleic acid-binding proteins"/>
    <property type="match status" value="1"/>
</dbReference>
<name>A0A5D3WPK2_9BACT</name>
<evidence type="ECO:0000259" key="18">
    <source>
        <dbReference type="PROSITE" id="PS51447"/>
    </source>
</evidence>
<evidence type="ECO:0000256" key="4">
    <source>
        <dbReference type="ARBA" id="ARBA00022490"/>
    </source>
</evidence>
<dbReference type="InterPro" id="IPR045060">
    <property type="entry name" value="Phe-tRNA-ligase_IIc_bsu"/>
</dbReference>
<dbReference type="Gene3D" id="3.30.930.10">
    <property type="entry name" value="Bira Bifunctional Protein, Domain 2"/>
    <property type="match status" value="1"/>
</dbReference>
<dbReference type="EMBL" id="VNIB01000001">
    <property type="protein sequence ID" value="TYP00274.1"/>
    <property type="molecule type" value="Genomic_DNA"/>
</dbReference>
<evidence type="ECO:0000256" key="15">
    <source>
        <dbReference type="HAMAP-Rule" id="MF_00283"/>
    </source>
</evidence>
<dbReference type="InterPro" id="IPR005146">
    <property type="entry name" value="B3/B4_tRNA-bd"/>
</dbReference>
<evidence type="ECO:0000256" key="1">
    <source>
        <dbReference type="ARBA" id="ARBA00004496"/>
    </source>
</evidence>
<dbReference type="InterPro" id="IPR004532">
    <property type="entry name" value="Phe-tRNA-ligase_IIc_bsu_bact"/>
</dbReference>
<evidence type="ECO:0000256" key="9">
    <source>
        <dbReference type="ARBA" id="ARBA00022840"/>
    </source>
</evidence>
<dbReference type="AlphaFoldDB" id="A0A5D3WPK2"/>
<dbReference type="SUPFAM" id="SSF56037">
    <property type="entry name" value="PheT/TilS domain"/>
    <property type="match status" value="1"/>
</dbReference>
<dbReference type="Pfam" id="PF03147">
    <property type="entry name" value="FDX-ACB"/>
    <property type="match status" value="1"/>
</dbReference>
<dbReference type="InterPro" id="IPR041616">
    <property type="entry name" value="PheRS_beta_core"/>
</dbReference>
<dbReference type="InterPro" id="IPR005121">
    <property type="entry name" value="Fdx_antiC-bd"/>
</dbReference>
<dbReference type="PROSITE" id="PS50886">
    <property type="entry name" value="TRBD"/>
    <property type="match status" value="1"/>
</dbReference>
<organism evidence="20 21">
    <name type="scientific">Geothermobacter ehrlichii</name>
    <dbReference type="NCBI Taxonomy" id="213224"/>
    <lineage>
        <taxon>Bacteria</taxon>
        <taxon>Pseudomonadati</taxon>
        <taxon>Thermodesulfobacteriota</taxon>
        <taxon>Desulfuromonadia</taxon>
        <taxon>Desulfuromonadales</taxon>
        <taxon>Geothermobacteraceae</taxon>
        <taxon>Geothermobacter</taxon>
    </lineage>
</organism>
<dbReference type="EC" id="6.1.1.20" evidence="15"/>
<comment type="caution">
    <text evidence="20">The sequence shown here is derived from an EMBL/GenBank/DDBJ whole genome shotgun (WGS) entry which is preliminary data.</text>
</comment>
<keyword evidence="8 15" id="KW-0547">Nucleotide-binding</keyword>
<dbReference type="NCBIfam" id="NF045760">
    <property type="entry name" value="YtpR"/>
    <property type="match status" value="1"/>
</dbReference>
<feature type="binding site" evidence="15">
    <location>
        <position position="462"/>
    </location>
    <ligand>
        <name>Mg(2+)</name>
        <dbReference type="ChEBI" id="CHEBI:18420"/>
        <note>shared with alpha subunit</note>
    </ligand>
</feature>
<evidence type="ECO:0000256" key="16">
    <source>
        <dbReference type="PROSITE-ProRule" id="PRU00209"/>
    </source>
</evidence>
<evidence type="ECO:0000256" key="6">
    <source>
        <dbReference type="ARBA" id="ARBA00022598"/>
    </source>
</evidence>
<dbReference type="InterPro" id="IPR020825">
    <property type="entry name" value="Phe-tRNA_synthase-like_B3/B4"/>
</dbReference>
<feature type="binding site" evidence="15">
    <location>
        <position position="466"/>
    </location>
    <ligand>
        <name>Mg(2+)</name>
        <dbReference type="ChEBI" id="CHEBI:18420"/>
        <note>shared with alpha subunit</note>
    </ligand>
</feature>
<comment type="catalytic activity">
    <reaction evidence="14 15">
        <text>tRNA(Phe) + L-phenylalanine + ATP = L-phenylalanyl-tRNA(Phe) + AMP + diphosphate + H(+)</text>
        <dbReference type="Rhea" id="RHEA:19413"/>
        <dbReference type="Rhea" id="RHEA-COMP:9668"/>
        <dbReference type="Rhea" id="RHEA-COMP:9699"/>
        <dbReference type="ChEBI" id="CHEBI:15378"/>
        <dbReference type="ChEBI" id="CHEBI:30616"/>
        <dbReference type="ChEBI" id="CHEBI:33019"/>
        <dbReference type="ChEBI" id="CHEBI:58095"/>
        <dbReference type="ChEBI" id="CHEBI:78442"/>
        <dbReference type="ChEBI" id="CHEBI:78531"/>
        <dbReference type="ChEBI" id="CHEBI:456215"/>
        <dbReference type="EC" id="6.1.1.20"/>
    </reaction>
</comment>
<dbReference type="GO" id="GO:0000049">
    <property type="term" value="F:tRNA binding"/>
    <property type="evidence" value="ECO:0007669"/>
    <property type="project" value="UniProtKB-UniRule"/>
</dbReference>
<dbReference type="FunFam" id="3.50.40.10:FF:000001">
    <property type="entry name" value="Phenylalanine--tRNA ligase beta subunit"/>
    <property type="match status" value="1"/>
</dbReference>
<keyword evidence="7 15" id="KW-0479">Metal-binding</keyword>
<dbReference type="SUPFAM" id="SSF46955">
    <property type="entry name" value="Putative DNA-binding domain"/>
    <property type="match status" value="1"/>
</dbReference>
<dbReference type="PANTHER" id="PTHR10947:SF0">
    <property type="entry name" value="PHENYLALANINE--TRNA LIGASE BETA SUBUNIT"/>
    <property type="match status" value="1"/>
</dbReference>
<dbReference type="FunFam" id="2.40.50.140:FF:000045">
    <property type="entry name" value="Phenylalanine--tRNA ligase beta subunit"/>
    <property type="match status" value="1"/>
</dbReference>
<keyword evidence="4 15" id="KW-0963">Cytoplasm</keyword>
<dbReference type="GO" id="GO:0004826">
    <property type="term" value="F:phenylalanine-tRNA ligase activity"/>
    <property type="evidence" value="ECO:0007669"/>
    <property type="project" value="UniProtKB-UniRule"/>
</dbReference>
<dbReference type="Pfam" id="PF01588">
    <property type="entry name" value="tRNA_bind"/>
    <property type="match status" value="1"/>
</dbReference>
<dbReference type="InterPro" id="IPR045864">
    <property type="entry name" value="aa-tRNA-synth_II/BPL/LPL"/>
</dbReference>
<dbReference type="Pfam" id="PF03484">
    <property type="entry name" value="B5"/>
    <property type="match status" value="1"/>
</dbReference>
<dbReference type="SUPFAM" id="SSF55681">
    <property type="entry name" value="Class II aaRS and biotin synthetases"/>
    <property type="match status" value="1"/>
</dbReference>
<evidence type="ECO:0000256" key="10">
    <source>
        <dbReference type="ARBA" id="ARBA00022842"/>
    </source>
</evidence>
<evidence type="ECO:0000256" key="3">
    <source>
        <dbReference type="ARBA" id="ARBA00011209"/>
    </source>
</evidence>
<dbReference type="InterPro" id="IPR005147">
    <property type="entry name" value="tRNA_synthase_B5-dom"/>
</dbReference>
<evidence type="ECO:0000313" key="20">
    <source>
        <dbReference type="EMBL" id="TYP00274.1"/>
    </source>
</evidence>
<dbReference type="CDD" id="cd00769">
    <property type="entry name" value="PheRS_beta_core"/>
    <property type="match status" value="1"/>
</dbReference>
<dbReference type="SUPFAM" id="SSF54991">
    <property type="entry name" value="Anticodon-binding domain of PheRS"/>
    <property type="match status" value="1"/>
</dbReference>
<evidence type="ECO:0000259" key="17">
    <source>
        <dbReference type="PROSITE" id="PS50886"/>
    </source>
</evidence>
<evidence type="ECO:0000256" key="7">
    <source>
        <dbReference type="ARBA" id="ARBA00022723"/>
    </source>
</evidence>
<keyword evidence="5 16" id="KW-0820">tRNA-binding</keyword>
<dbReference type="Gene3D" id="3.30.56.10">
    <property type="match status" value="2"/>
</dbReference>
<dbReference type="FunFam" id="3.30.70.380:FF:000001">
    <property type="entry name" value="Phenylalanine--tRNA ligase beta subunit"/>
    <property type="match status" value="1"/>
</dbReference>
<dbReference type="InterPro" id="IPR009061">
    <property type="entry name" value="DNA-bd_dom_put_sf"/>
</dbReference>
<feature type="binding site" evidence="15">
    <location>
        <position position="465"/>
    </location>
    <ligand>
        <name>Mg(2+)</name>
        <dbReference type="ChEBI" id="CHEBI:18420"/>
        <note>shared with alpha subunit</note>
    </ligand>
</feature>
<dbReference type="Pfam" id="PF17759">
    <property type="entry name" value="tRNA_synthFbeta"/>
    <property type="match status" value="1"/>
</dbReference>
<dbReference type="HAMAP" id="MF_00283">
    <property type="entry name" value="Phe_tRNA_synth_beta1"/>
    <property type="match status" value="1"/>
</dbReference>
<sequence>MIVTTNWLREFVDFDGDAADLAHRLTMAGLEVESVDHIGQDLDSVIVARLITVDRHPDADRLTVCRVDTGSEELQIVCGATNHRAGDLVALAQVGSVLPGNFKIKKSKIRGQVSMGMLCSEKELGLSEEASGIMILPEGLEPGRPVFEALGLKDTRLEIGLTPNRPDCLSVIGVAREVAALYGRKLKFPSVSVVEQGPDIGGETSVTIEEPEHCPRYMARLIRGAKIGPSPQWLVRRLESVGLRSVNNVVDITNLVMLELGQPMHAFDFNLLRGGRIVVRRAEEGSRFTTLDGQERLLKGTDLVICDGEGPVALAGIMGGENSEIREETTDILLESAYFRPTTVRRTSKRLGIHTESSHRFERGTDIEMVPVALDRAAALVVELAGGIVCRGSIDAYPRPFVPARIDLSSERCRDVLGIDLDTEAIRGHLESIGVATGPAAADGVIACTVPSFRPDLEREIDLVEEVARLAGYDRIPVTMPETRILASRPNPLQNFVRGLRDQMVASGFSEVINYSFISPAAFDQVGLAADDSRRDAIAILNPLTEEQSVMRTTLVPSLLQTVTGNLAYRSLDLRLFELRPVFLRGEGEEHAEPCRLTAVMTGRRSPLGWASDQNAVDFYDLKGVVERVLSAAGVENAVWLADGEEPYLHPGKSARIVVDGELLGTAGEVHPVVQEKYGLEQVVYLFELDVEVLRKHAREGVSFRELSRFPDLFRDTAILVDEEISASRVLEVVKTAIPRFAEDIVLFDLYCGKGVPEGKKSLAFRVRYRSKEGTLTDEEINRVHDKIVRRLEKDLGAQIR</sequence>
<dbReference type="Gene3D" id="3.30.70.380">
    <property type="entry name" value="Ferrodoxin-fold anticodon-binding domain"/>
    <property type="match status" value="1"/>
</dbReference>
<dbReference type="CDD" id="cd02796">
    <property type="entry name" value="tRNA_bind_bactPheRS"/>
    <property type="match status" value="1"/>
</dbReference>
<dbReference type="PROSITE" id="PS51447">
    <property type="entry name" value="FDX_ACB"/>
    <property type="match status" value="1"/>
</dbReference>
<dbReference type="Gene3D" id="2.40.50.140">
    <property type="entry name" value="Nucleic acid-binding proteins"/>
    <property type="match status" value="1"/>
</dbReference>
<protein>
    <recommendedName>
        <fullName evidence="15">Phenylalanine--tRNA ligase beta subunit</fullName>
        <ecNumber evidence="15">6.1.1.20</ecNumber>
    </recommendedName>
    <alternativeName>
        <fullName evidence="15">Phenylalanyl-tRNA synthetase beta subunit</fullName>
        <shortName evidence="15">PheRS</shortName>
    </alternativeName>
</protein>
<dbReference type="PROSITE" id="PS51483">
    <property type="entry name" value="B5"/>
    <property type="match status" value="1"/>
</dbReference>
<keyword evidence="9 15" id="KW-0067">ATP-binding</keyword>
<proteinExistence type="inferred from homology"/>
<dbReference type="GO" id="GO:0006432">
    <property type="term" value="P:phenylalanyl-tRNA aminoacylation"/>
    <property type="evidence" value="ECO:0007669"/>
    <property type="project" value="UniProtKB-UniRule"/>
</dbReference>
<reference evidence="20 21" key="1">
    <citation type="submission" date="2019-07" db="EMBL/GenBank/DDBJ databases">
        <title>Genomic Encyclopedia of Type Strains, Phase IV (KMG-IV): sequencing the most valuable type-strain genomes for metagenomic binning, comparative biology and taxonomic classification.</title>
        <authorList>
            <person name="Goeker M."/>
        </authorList>
    </citation>
    <scope>NUCLEOTIDE SEQUENCE [LARGE SCALE GENOMIC DNA]</scope>
    <source>
        <strain evidence="20 21">SS015</strain>
    </source>
</reference>
<keyword evidence="13 15" id="KW-0030">Aminoacyl-tRNA synthetase</keyword>
<dbReference type="InterPro" id="IPR012340">
    <property type="entry name" value="NA-bd_OB-fold"/>
</dbReference>
<comment type="cofactor">
    <cofactor evidence="15">
        <name>Mg(2+)</name>
        <dbReference type="ChEBI" id="CHEBI:18420"/>
    </cofactor>
    <text evidence="15">Binds 2 magnesium ions per tetramer.</text>
</comment>
<evidence type="ECO:0000256" key="5">
    <source>
        <dbReference type="ARBA" id="ARBA00022555"/>
    </source>
</evidence>
<feature type="binding site" evidence="15">
    <location>
        <position position="456"/>
    </location>
    <ligand>
        <name>Mg(2+)</name>
        <dbReference type="ChEBI" id="CHEBI:18420"/>
        <note>shared with alpha subunit</note>
    </ligand>
</feature>
<dbReference type="Gene3D" id="3.50.40.10">
    <property type="entry name" value="Phenylalanyl-trna Synthetase, Chain B, domain 3"/>
    <property type="match status" value="1"/>
</dbReference>
<evidence type="ECO:0000256" key="11">
    <source>
        <dbReference type="ARBA" id="ARBA00022884"/>
    </source>
</evidence>